<name>R9H506_PHOVU</name>
<proteinExistence type="predicted"/>
<dbReference type="HOGENOM" id="CLU_3388142_0_0_10"/>
<organism evidence="1 2">
    <name type="scientific">Phocaeicola vulgatus dnLKV7</name>
    <dbReference type="NCBI Taxonomy" id="1235786"/>
    <lineage>
        <taxon>Bacteria</taxon>
        <taxon>Pseudomonadati</taxon>
        <taxon>Bacteroidota</taxon>
        <taxon>Bacteroidia</taxon>
        <taxon>Bacteroidales</taxon>
        <taxon>Bacteroidaceae</taxon>
        <taxon>Phocaeicola</taxon>
    </lineage>
</organism>
<evidence type="ECO:0000313" key="2">
    <source>
        <dbReference type="Proteomes" id="UP000014151"/>
    </source>
</evidence>
<accession>R9H506</accession>
<dbReference type="Proteomes" id="UP000014151">
    <property type="component" value="Unassembled WGS sequence"/>
</dbReference>
<comment type="caution">
    <text evidence="1">The sequence shown here is derived from an EMBL/GenBank/DDBJ whole genome shotgun (WGS) entry which is preliminary data.</text>
</comment>
<sequence length="32" mass="3629">MADRIKNSVRFLFDISSWKGGIGKRNVTFLGD</sequence>
<dbReference type="EMBL" id="ASSN01000024">
    <property type="protein sequence ID" value="EOR98870.1"/>
    <property type="molecule type" value="Genomic_DNA"/>
</dbReference>
<evidence type="ECO:0000313" key="1">
    <source>
        <dbReference type="EMBL" id="EOR98870.1"/>
    </source>
</evidence>
<reference evidence="1 2" key="1">
    <citation type="submission" date="2013-04" db="EMBL/GenBank/DDBJ databases">
        <title>The Genome Sequence of Bacteroides vulgatus dnLKV7.</title>
        <authorList>
            <consortium name="The Broad Institute Genomics Platform"/>
            <consortium name="The Broad Institute Genome Sequencing Center for Infectious Disease"/>
            <person name="Earl A."/>
            <person name="Xavier R."/>
            <person name="Kuhn K."/>
            <person name="Stappenbeck T."/>
            <person name="Walker B."/>
            <person name="Young S."/>
            <person name="Zeng Q."/>
            <person name="Gargeya S."/>
            <person name="Fitzgerald M."/>
            <person name="Haas B."/>
            <person name="Abouelleil A."/>
            <person name="Allen A.W."/>
            <person name="Alvarado L."/>
            <person name="Arachchi H.M."/>
            <person name="Berlin A.M."/>
            <person name="Chapman S.B."/>
            <person name="Gainer-Dewar J."/>
            <person name="Goldberg J."/>
            <person name="Griggs A."/>
            <person name="Gujja S."/>
            <person name="Hansen M."/>
            <person name="Howarth C."/>
            <person name="Imamovic A."/>
            <person name="Ireland A."/>
            <person name="Larimer J."/>
            <person name="McCowan C."/>
            <person name="Murphy C."/>
            <person name="Pearson M."/>
            <person name="Poon T.W."/>
            <person name="Priest M."/>
            <person name="Roberts A."/>
            <person name="Saif S."/>
            <person name="Shea T."/>
            <person name="Sisk P."/>
            <person name="Sykes S."/>
            <person name="Wortman J."/>
            <person name="Nusbaum C."/>
            <person name="Birren B."/>
        </authorList>
    </citation>
    <scope>NUCLEOTIDE SEQUENCE [LARGE SCALE GENOMIC DNA]</scope>
    <source>
        <strain evidence="2">dnLKV7</strain>
    </source>
</reference>
<gene>
    <name evidence="1" type="ORF">C800_03200</name>
</gene>
<dbReference type="AlphaFoldDB" id="R9H506"/>
<protein>
    <submittedName>
        <fullName evidence="1">Uncharacterized protein</fullName>
    </submittedName>
</protein>